<protein>
    <submittedName>
        <fullName evidence="4">Hsp20/alpha crystallin family protein</fullName>
    </submittedName>
</protein>
<organism evidence="4 5">
    <name type="scientific">Pseudonocardia acidicola</name>
    <dbReference type="NCBI Taxonomy" id="2724939"/>
    <lineage>
        <taxon>Bacteria</taxon>
        <taxon>Bacillati</taxon>
        <taxon>Actinomycetota</taxon>
        <taxon>Actinomycetes</taxon>
        <taxon>Pseudonocardiales</taxon>
        <taxon>Pseudonocardiaceae</taxon>
        <taxon>Pseudonocardia</taxon>
    </lineage>
</organism>
<evidence type="ECO:0000259" key="3">
    <source>
        <dbReference type="PROSITE" id="PS01031"/>
    </source>
</evidence>
<gene>
    <name evidence="4" type="ORF">HF526_23905</name>
</gene>
<accession>A0ABX1SIL7</accession>
<dbReference type="PANTHER" id="PTHR11527">
    <property type="entry name" value="HEAT-SHOCK PROTEIN 20 FAMILY MEMBER"/>
    <property type="match status" value="1"/>
</dbReference>
<evidence type="ECO:0000313" key="4">
    <source>
        <dbReference type="EMBL" id="NMI00333.1"/>
    </source>
</evidence>
<dbReference type="InterPro" id="IPR031107">
    <property type="entry name" value="Small_HSP"/>
</dbReference>
<dbReference type="Gene3D" id="2.60.40.790">
    <property type="match status" value="1"/>
</dbReference>
<evidence type="ECO:0000313" key="5">
    <source>
        <dbReference type="Proteomes" id="UP000820669"/>
    </source>
</evidence>
<dbReference type="RefSeq" id="WP_169383809.1">
    <property type="nucleotide sequence ID" value="NZ_JAAXLA010000054.1"/>
</dbReference>
<evidence type="ECO:0000256" key="1">
    <source>
        <dbReference type="PROSITE-ProRule" id="PRU00285"/>
    </source>
</evidence>
<dbReference type="SUPFAM" id="SSF49764">
    <property type="entry name" value="HSP20-like chaperones"/>
    <property type="match status" value="1"/>
</dbReference>
<keyword evidence="5" id="KW-1185">Reference proteome</keyword>
<comment type="similarity">
    <text evidence="1 2">Belongs to the small heat shock protein (HSP20) family.</text>
</comment>
<evidence type="ECO:0000256" key="2">
    <source>
        <dbReference type="RuleBase" id="RU003616"/>
    </source>
</evidence>
<dbReference type="InterPro" id="IPR008978">
    <property type="entry name" value="HSP20-like_chaperone"/>
</dbReference>
<proteinExistence type="inferred from homology"/>
<dbReference type="EMBL" id="JAAXLA010000054">
    <property type="protein sequence ID" value="NMI00333.1"/>
    <property type="molecule type" value="Genomic_DNA"/>
</dbReference>
<dbReference type="Proteomes" id="UP000820669">
    <property type="component" value="Unassembled WGS sequence"/>
</dbReference>
<comment type="caution">
    <text evidence="4">The sequence shown here is derived from an EMBL/GenBank/DDBJ whole genome shotgun (WGS) entry which is preliminary data.</text>
</comment>
<sequence>MSSIERRDRMEPAGLFDRMDRFFDDWMQATPARRMFPFALWPGEDILRVDEYREGDTLVIRADLPGIDPDKDVTVSVSDGVLRIDAQRSHEEKVEKRGYRRQELRYGSFHRALTLPEGVTDADVCATYTNGVLEIRIPMPEAPAPAEPKKIAISKS</sequence>
<dbReference type="CDD" id="cd06464">
    <property type="entry name" value="ACD_sHsps-like"/>
    <property type="match status" value="1"/>
</dbReference>
<feature type="domain" description="SHSP" evidence="3">
    <location>
        <begin position="40"/>
        <end position="154"/>
    </location>
</feature>
<dbReference type="InterPro" id="IPR002068">
    <property type="entry name" value="A-crystallin/Hsp20_dom"/>
</dbReference>
<dbReference type="PROSITE" id="PS01031">
    <property type="entry name" value="SHSP"/>
    <property type="match status" value="1"/>
</dbReference>
<dbReference type="Pfam" id="PF00011">
    <property type="entry name" value="HSP20"/>
    <property type="match status" value="1"/>
</dbReference>
<name>A0ABX1SIL7_9PSEU</name>
<reference evidence="4 5" key="1">
    <citation type="submission" date="2020-04" db="EMBL/GenBank/DDBJ databases">
        <authorList>
            <person name="Klaysubun C."/>
            <person name="Duangmal K."/>
            <person name="Lipun K."/>
        </authorList>
    </citation>
    <scope>NUCLEOTIDE SEQUENCE [LARGE SCALE GENOMIC DNA]</scope>
    <source>
        <strain evidence="4 5">K10HN5</strain>
    </source>
</reference>